<feature type="domain" description="NB-ARC" evidence="6">
    <location>
        <begin position="181"/>
        <end position="281"/>
    </location>
</feature>
<dbReference type="Pfam" id="PF18052">
    <property type="entry name" value="Rx_N"/>
    <property type="match status" value="1"/>
</dbReference>
<evidence type="ECO:0000259" key="6">
    <source>
        <dbReference type="Pfam" id="PF00931"/>
    </source>
</evidence>
<reference evidence="8 9" key="1">
    <citation type="submission" date="2017-09" db="EMBL/GenBank/DDBJ databases">
        <authorList>
            <consortium name="International Durum Wheat Genome Sequencing Consortium (IDWGSC)"/>
            <person name="Milanesi L."/>
        </authorList>
    </citation>
    <scope>NUCLEOTIDE SEQUENCE [LARGE SCALE GENOMIC DNA]</scope>
    <source>
        <strain evidence="9">cv. Svevo</strain>
    </source>
</reference>
<gene>
    <name evidence="8" type="ORF">TRITD_7Av1G277180</name>
</gene>
<name>A0A9R1BUU6_TRITD</name>
<accession>A0A9R1BUU6</accession>
<dbReference type="Gramene" id="TRITD7Av1G277180.1">
    <property type="protein sequence ID" value="TRITD7Av1G277180.1"/>
    <property type="gene ID" value="TRITD7Av1G277180"/>
</dbReference>
<comment type="similarity">
    <text evidence="1">Belongs to the disease resistance NB-LRR family.</text>
</comment>
<proteinExistence type="inferred from homology"/>
<dbReference type="InterPro" id="IPR002182">
    <property type="entry name" value="NB-ARC"/>
</dbReference>
<dbReference type="InterPro" id="IPR027417">
    <property type="entry name" value="P-loop_NTPase"/>
</dbReference>
<dbReference type="EMBL" id="LT934123">
    <property type="protein sequence ID" value="VAI81869.1"/>
    <property type="molecule type" value="Genomic_DNA"/>
</dbReference>
<dbReference type="AlphaFoldDB" id="A0A9R1BUU6"/>
<organism evidence="8 9">
    <name type="scientific">Triticum turgidum subsp. durum</name>
    <name type="common">Durum wheat</name>
    <name type="synonym">Triticum durum</name>
    <dbReference type="NCBI Taxonomy" id="4567"/>
    <lineage>
        <taxon>Eukaryota</taxon>
        <taxon>Viridiplantae</taxon>
        <taxon>Streptophyta</taxon>
        <taxon>Embryophyta</taxon>
        <taxon>Tracheophyta</taxon>
        <taxon>Spermatophyta</taxon>
        <taxon>Magnoliopsida</taxon>
        <taxon>Liliopsida</taxon>
        <taxon>Poales</taxon>
        <taxon>Poaceae</taxon>
        <taxon>BOP clade</taxon>
        <taxon>Pooideae</taxon>
        <taxon>Triticodae</taxon>
        <taxon>Triticeae</taxon>
        <taxon>Triticinae</taxon>
        <taxon>Triticum</taxon>
    </lineage>
</organism>
<dbReference type="Proteomes" id="UP000324705">
    <property type="component" value="Chromosome 7A"/>
</dbReference>
<dbReference type="PANTHER" id="PTHR19338">
    <property type="entry name" value="TRANSLOCASE OF INNER MITOCHONDRIAL MEMBRANE 13 HOMOLOG"/>
    <property type="match status" value="1"/>
</dbReference>
<keyword evidence="2" id="KW-0433">Leucine-rich repeat</keyword>
<evidence type="ECO:0000256" key="2">
    <source>
        <dbReference type="ARBA" id="ARBA00022614"/>
    </source>
</evidence>
<sequence>MELADRAMGPLLRKLGDLLVAEFTLDNRVNKGVKSLLMELEMMYVVLYKVGDVPAEQLDPQVRIWAGKVHELSYNMEDAVDAYMVRVYDGGHGELGPNNMKNRTKKFFKRTKKLFSKGRALHQICDAVQDAQRLAKELGELRQRYGFEAYADSVGNAIDPRLKAVYRDVTELVGIEATRDEQIEKLLDGDVKSKQQLKTLSIVGFGGLGKTSFAKAVYDKIRAQFSCGVFVSVSRNPEITKIFKKMLYGLDITEFSNINEAVRDNQQFIDELRIFLQDKRYEFININSIFANIYTSLLIKY</sequence>
<evidence type="ECO:0000256" key="1">
    <source>
        <dbReference type="ARBA" id="ARBA00008894"/>
    </source>
</evidence>
<dbReference type="Pfam" id="PF00931">
    <property type="entry name" value="NB-ARC"/>
    <property type="match status" value="1"/>
</dbReference>
<dbReference type="GO" id="GO:0043531">
    <property type="term" value="F:ADP binding"/>
    <property type="evidence" value="ECO:0007669"/>
    <property type="project" value="InterPro"/>
</dbReference>
<protein>
    <recommendedName>
        <fullName evidence="10">Rx N-terminal domain-containing protein</fullName>
    </recommendedName>
</protein>
<keyword evidence="3" id="KW-0677">Repeat</keyword>
<evidence type="ECO:0000313" key="9">
    <source>
        <dbReference type="Proteomes" id="UP000324705"/>
    </source>
</evidence>
<evidence type="ECO:0000313" key="8">
    <source>
        <dbReference type="EMBL" id="VAI81869.1"/>
    </source>
</evidence>
<dbReference type="PANTHER" id="PTHR19338:SF21">
    <property type="entry name" value="OS10G0124400 PROTEIN"/>
    <property type="match status" value="1"/>
</dbReference>
<dbReference type="GO" id="GO:0006952">
    <property type="term" value="P:defense response"/>
    <property type="evidence" value="ECO:0007669"/>
    <property type="project" value="UniProtKB-KW"/>
</dbReference>
<keyword evidence="9" id="KW-1185">Reference proteome</keyword>
<dbReference type="OMA" id="LMELEMM"/>
<dbReference type="Gene3D" id="1.20.5.4130">
    <property type="match status" value="1"/>
</dbReference>
<dbReference type="Gene3D" id="3.40.50.300">
    <property type="entry name" value="P-loop containing nucleotide triphosphate hydrolases"/>
    <property type="match status" value="1"/>
</dbReference>
<evidence type="ECO:0000256" key="5">
    <source>
        <dbReference type="ARBA" id="ARBA00022821"/>
    </source>
</evidence>
<evidence type="ECO:0000256" key="3">
    <source>
        <dbReference type="ARBA" id="ARBA00022737"/>
    </source>
</evidence>
<evidence type="ECO:0000259" key="7">
    <source>
        <dbReference type="Pfam" id="PF18052"/>
    </source>
</evidence>
<dbReference type="InterPro" id="IPR041118">
    <property type="entry name" value="Rx_N"/>
</dbReference>
<keyword evidence="5" id="KW-0611">Plant defense</keyword>
<feature type="domain" description="Disease resistance N-terminal" evidence="7">
    <location>
        <begin position="7"/>
        <end position="91"/>
    </location>
</feature>
<evidence type="ECO:0008006" key="10">
    <source>
        <dbReference type="Google" id="ProtNLM"/>
    </source>
</evidence>
<dbReference type="SUPFAM" id="SSF52540">
    <property type="entry name" value="P-loop containing nucleoside triphosphate hydrolases"/>
    <property type="match status" value="1"/>
</dbReference>
<evidence type="ECO:0000256" key="4">
    <source>
        <dbReference type="ARBA" id="ARBA00022741"/>
    </source>
</evidence>
<keyword evidence="4" id="KW-0547">Nucleotide-binding</keyword>